<gene>
    <name evidence="6" type="ORF">BN12_2020002</name>
</gene>
<evidence type="ECO:0000256" key="1">
    <source>
        <dbReference type="ARBA" id="ARBA00005417"/>
    </source>
</evidence>
<evidence type="ECO:0000313" key="7">
    <source>
        <dbReference type="Proteomes" id="UP000035721"/>
    </source>
</evidence>
<dbReference type="GO" id="GO:0016887">
    <property type="term" value="F:ATP hydrolysis activity"/>
    <property type="evidence" value="ECO:0007669"/>
    <property type="project" value="InterPro"/>
</dbReference>
<dbReference type="STRING" id="1194083.BN12_2020002"/>
<dbReference type="PANTHER" id="PTHR43335">
    <property type="entry name" value="ABC TRANSPORTER, ATP-BINDING PROTEIN"/>
    <property type="match status" value="1"/>
</dbReference>
<dbReference type="PROSITE" id="PS00211">
    <property type="entry name" value="ABC_TRANSPORTER_1"/>
    <property type="match status" value="1"/>
</dbReference>
<dbReference type="InterPro" id="IPR017871">
    <property type="entry name" value="ABC_transporter-like_CS"/>
</dbReference>
<evidence type="ECO:0000259" key="5">
    <source>
        <dbReference type="PROSITE" id="PS50893"/>
    </source>
</evidence>
<comment type="similarity">
    <text evidence="1">Belongs to the ABC transporter superfamily.</text>
</comment>
<dbReference type="RefSeq" id="WP_048554471.1">
    <property type="nucleotide sequence ID" value="NZ_HF570958.1"/>
</dbReference>
<sequence length="294" mass="32211">MLQLRDLTRRFGDITAVDGVSFDVSDGQLTGFVGGNGAGKTTTMRMVMGVLARDEGTILWNGAPVTVHDQRRFGYMPEERGLYPKQPVLDQLAYLGELHGMTGRDARRSIMEQLERFGLADRAKDRVEKLSLGNQQRVQIIAALIAEPAALILDEPFSGLDPDAVDSMTDILREHTVRGIPVLFSSHQLDLVQRLCDRLTIMARGRVVASGTVSELQAGGPTRYKLTLGGDAGWVRDARHGVHVVDVDGPTALVEIVQEGTEQPLLEEAMARGPVREFARVIPALSEIYREVTA</sequence>
<keyword evidence="4 6" id="KW-0067">ATP-binding</keyword>
<dbReference type="InterPro" id="IPR003593">
    <property type="entry name" value="AAA+_ATPase"/>
</dbReference>
<evidence type="ECO:0000313" key="6">
    <source>
        <dbReference type="EMBL" id="CCH77577.1"/>
    </source>
</evidence>
<keyword evidence="2" id="KW-0813">Transport</keyword>
<organism evidence="6 7">
    <name type="scientific">Nostocoides japonicum T1-X7</name>
    <dbReference type="NCBI Taxonomy" id="1194083"/>
    <lineage>
        <taxon>Bacteria</taxon>
        <taxon>Bacillati</taxon>
        <taxon>Actinomycetota</taxon>
        <taxon>Actinomycetes</taxon>
        <taxon>Micrococcales</taxon>
        <taxon>Intrasporangiaceae</taxon>
        <taxon>Nostocoides</taxon>
    </lineage>
</organism>
<accession>A0A077LXG0</accession>
<feature type="domain" description="ABC transporter" evidence="5">
    <location>
        <begin position="2"/>
        <end position="229"/>
    </location>
</feature>
<dbReference type="SUPFAM" id="SSF52540">
    <property type="entry name" value="P-loop containing nucleoside triphosphate hydrolases"/>
    <property type="match status" value="1"/>
</dbReference>
<dbReference type="EMBL" id="CAJB01000116">
    <property type="protein sequence ID" value="CCH77577.1"/>
    <property type="molecule type" value="Genomic_DNA"/>
</dbReference>
<evidence type="ECO:0000256" key="4">
    <source>
        <dbReference type="ARBA" id="ARBA00022840"/>
    </source>
</evidence>
<dbReference type="PROSITE" id="PS50893">
    <property type="entry name" value="ABC_TRANSPORTER_2"/>
    <property type="match status" value="1"/>
</dbReference>
<dbReference type="InterPro" id="IPR027417">
    <property type="entry name" value="P-loop_NTPase"/>
</dbReference>
<evidence type="ECO:0000256" key="2">
    <source>
        <dbReference type="ARBA" id="ARBA00022448"/>
    </source>
</evidence>
<protein>
    <submittedName>
        <fullName evidence="6">ABC transporter, ATP-binding protein</fullName>
    </submittedName>
</protein>
<dbReference type="OrthoDB" id="9804819at2"/>
<reference evidence="6 7" key="1">
    <citation type="journal article" date="2013" name="ISME J.">
        <title>A metabolic model for members of the genus Tetrasphaera involved in enhanced biological phosphorus removal.</title>
        <authorList>
            <person name="Kristiansen R."/>
            <person name="Nguyen H.T.T."/>
            <person name="Saunders A.M."/>
            <person name="Nielsen J.L."/>
            <person name="Wimmer R."/>
            <person name="Le V.Q."/>
            <person name="McIlroy S.J."/>
            <person name="Petrovski S."/>
            <person name="Seviour R.J."/>
            <person name="Calteau A."/>
            <person name="Nielsen K.L."/>
            <person name="Nielsen P.H."/>
        </authorList>
    </citation>
    <scope>NUCLEOTIDE SEQUENCE [LARGE SCALE GENOMIC DNA]</scope>
    <source>
        <strain evidence="6 7">T1-X7</strain>
    </source>
</reference>
<dbReference type="InterPro" id="IPR025302">
    <property type="entry name" value="DrrA1/2-like_C"/>
</dbReference>
<dbReference type="Proteomes" id="UP000035721">
    <property type="component" value="Unassembled WGS sequence"/>
</dbReference>
<dbReference type="Gene3D" id="3.40.50.300">
    <property type="entry name" value="P-loop containing nucleotide triphosphate hydrolases"/>
    <property type="match status" value="1"/>
</dbReference>
<dbReference type="SMART" id="SM00382">
    <property type="entry name" value="AAA"/>
    <property type="match status" value="1"/>
</dbReference>
<keyword evidence="7" id="KW-1185">Reference proteome</keyword>
<dbReference type="InterPro" id="IPR003439">
    <property type="entry name" value="ABC_transporter-like_ATP-bd"/>
</dbReference>
<dbReference type="Pfam" id="PF00005">
    <property type="entry name" value="ABC_tran"/>
    <property type="match status" value="1"/>
</dbReference>
<dbReference type="AlphaFoldDB" id="A0A077LXG0"/>
<name>A0A077LXG0_9MICO</name>
<keyword evidence="3" id="KW-0547">Nucleotide-binding</keyword>
<evidence type="ECO:0000256" key="3">
    <source>
        <dbReference type="ARBA" id="ARBA00022741"/>
    </source>
</evidence>
<proteinExistence type="inferred from homology"/>
<dbReference type="GO" id="GO:0005524">
    <property type="term" value="F:ATP binding"/>
    <property type="evidence" value="ECO:0007669"/>
    <property type="project" value="UniProtKB-KW"/>
</dbReference>
<dbReference type="PANTHER" id="PTHR43335:SF3">
    <property type="entry name" value="ABC TRANSPORTER"/>
    <property type="match status" value="1"/>
</dbReference>
<dbReference type="Pfam" id="PF13732">
    <property type="entry name" value="DrrA1-3_C"/>
    <property type="match status" value="1"/>
</dbReference>
<comment type="caution">
    <text evidence="6">The sequence shown here is derived from an EMBL/GenBank/DDBJ whole genome shotgun (WGS) entry which is preliminary data.</text>
</comment>